<feature type="signal peptide" evidence="1">
    <location>
        <begin position="1"/>
        <end position="18"/>
    </location>
</feature>
<name>A0A8B7NTK5_HYAAZ</name>
<keyword evidence="1" id="KW-0732">Signal</keyword>
<dbReference type="GeneID" id="108673069"/>
<feature type="chain" id="PRO_5034682294" evidence="1">
    <location>
        <begin position="19"/>
        <end position="190"/>
    </location>
</feature>
<evidence type="ECO:0000256" key="1">
    <source>
        <dbReference type="SAM" id="SignalP"/>
    </source>
</evidence>
<protein>
    <submittedName>
        <fullName evidence="3">Uncharacterized protein LOC108673069</fullName>
    </submittedName>
</protein>
<reference evidence="3" key="1">
    <citation type="submission" date="2025-08" db="UniProtKB">
        <authorList>
            <consortium name="RefSeq"/>
        </authorList>
    </citation>
    <scope>IDENTIFICATION</scope>
    <source>
        <tissue evidence="3">Whole organism</tissue>
    </source>
</reference>
<gene>
    <name evidence="3" type="primary">LOC108673069</name>
</gene>
<evidence type="ECO:0000313" key="3">
    <source>
        <dbReference type="RefSeq" id="XP_018016336.1"/>
    </source>
</evidence>
<proteinExistence type="predicted"/>
<dbReference type="OrthoDB" id="6380563at2759"/>
<organism evidence="2 3">
    <name type="scientific">Hyalella azteca</name>
    <name type="common">Amphipod</name>
    <dbReference type="NCBI Taxonomy" id="294128"/>
    <lineage>
        <taxon>Eukaryota</taxon>
        <taxon>Metazoa</taxon>
        <taxon>Ecdysozoa</taxon>
        <taxon>Arthropoda</taxon>
        <taxon>Crustacea</taxon>
        <taxon>Multicrustacea</taxon>
        <taxon>Malacostraca</taxon>
        <taxon>Eumalacostraca</taxon>
        <taxon>Peracarida</taxon>
        <taxon>Amphipoda</taxon>
        <taxon>Senticaudata</taxon>
        <taxon>Talitrida</taxon>
        <taxon>Talitroidea</taxon>
        <taxon>Hyalellidae</taxon>
        <taxon>Hyalella</taxon>
    </lineage>
</organism>
<dbReference type="RefSeq" id="XP_018016336.1">
    <property type="nucleotide sequence ID" value="XM_018160847.2"/>
</dbReference>
<accession>A0A8B7NTK5</accession>
<dbReference type="AlphaFoldDB" id="A0A8B7NTK5"/>
<dbReference type="KEGG" id="hazt:108673069"/>
<sequence length="190" mass="20409">MLKVILLAVVLSVHLSVASEDVGKVAPQGEALSSGGENADGKIADTDEKARVKIRSPDENDPENPDRSAKFFAFYTSKTKAIIATSTVYMLSTCFSTTDTPSCSGRRKRNVFSDKMNPFFIDDGGNMISSSLSDPDFEVNSDARKPSGKKFTIWSTLFSTYTVVTTSYYSGTTVTVSALCNPGFAASCFG</sequence>
<keyword evidence="2" id="KW-1185">Reference proteome</keyword>
<dbReference type="Proteomes" id="UP000694843">
    <property type="component" value="Unplaced"/>
</dbReference>
<evidence type="ECO:0000313" key="2">
    <source>
        <dbReference type="Proteomes" id="UP000694843"/>
    </source>
</evidence>